<feature type="region of interest" description="Disordered" evidence="5">
    <location>
        <begin position="769"/>
        <end position="803"/>
    </location>
</feature>
<keyword evidence="8" id="KW-1185">Reference proteome</keyword>
<feature type="compositionally biased region" description="Low complexity" evidence="5">
    <location>
        <begin position="601"/>
        <end position="632"/>
    </location>
</feature>
<dbReference type="PROSITE" id="PS01268">
    <property type="entry name" value="UPF0024"/>
    <property type="match status" value="1"/>
</dbReference>
<dbReference type="PANTHER" id="PTHR13326">
    <property type="entry name" value="TRNA PSEUDOURIDINE SYNTHASE D"/>
    <property type="match status" value="1"/>
</dbReference>
<dbReference type="InterPro" id="IPR020103">
    <property type="entry name" value="PsdUridine_synth_cat_dom_sf"/>
</dbReference>
<evidence type="ECO:0000256" key="2">
    <source>
        <dbReference type="ARBA" id="ARBA00022694"/>
    </source>
</evidence>
<evidence type="ECO:0000256" key="4">
    <source>
        <dbReference type="SAM" id="Coils"/>
    </source>
</evidence>
<dbReference type="EMBL" id="JADAQX010001124">
    <property type="protein sequence ID" value="KAF8818022.1"/>
    <property type="molecule type" value="Genomic_DNA"/>
</dbReference>
<dbReference type="Gene3D" id="3.30.2350.20">
    <property type="entry name" value="TruD, catalytic domain"/>
    <property type="match status" value="2"/>
</dbReference>
<keyword evidence="4" id="KW-0175">Coiled coil</keyword>
<dbReference type="Proteomes" id="UP000823046">
    <property type="component" value="Unassembled WGS sequence"/>
</dbReference>
<dbReference type="Pfam" id="PF01142">
    <property type="entry name" value="TruD"/>
    <property type="match status" value="2"/>
</dbReference>
<feature type="compositionally biased region" description="Polar residues" evidence="5">
    <location>
        <begin position="583"/>
        <end position="600"/>
    </location>
</feature>
<evidence type="ECO:0000259" key="6">
    <source>
        <dbReference type="PROSITE" id="PS50984"/>
    </source>
</evidence>
<feature type="region of interest" description="Disordered" evidence="5">
    <location>
        <begin position="583"/>
        <end position="659"/>
    </location>
</feature>
<evidence type="ECO:0000313" key="7">
    <source>
        <dbReference type="EMBL" id="KAF8818022.1"/>
    </source>
</evidence>
<comment type="caution">
    <text evidence="7">The sequence shown here is derived from an EMBL/GenBank/DDBJ whole genome shotgun (WGS) entry which is preliminary data.</text>
</comment>
<accession>A0ABQ7J4E4</accession>
<feature type="compositionally biased region" description="Basic and acidic residues" evidence="5">
    <location>
        <begin position="779"/>
        <end position="789"/>
    </location>
</feature>
<evidence type="ECO:0000256" key="5">
    <source>
        <dbReference type="SAM" id="MobiDB-lite"/>
    </source>
</evidence>
<feature type="domain" description="TRUD" evidence="6">
    <location>
        <begin position="472"/>
        <end position="815"/>
    </location>
</feature>
<dbReference type="InterPro" id="IPR042214">
    <property type="entry name" value="TruD_catalytic"/>
</dbReference>
<keyword evidence="2" id="KW-0819">tRNA processing</keyword>
<name>A0ABQ7J4E4_9APIC</name>
<comment type="similarity">
    <text evidence="1">Belongs to the pseudouridine synthase TruD family.</text>
</comment>
<keyword evidence="3" id="KW-0413">Isomerase</keyword>
<reference evidence="7 8" key="1">
    <citation type="journal article" date="2020" name="bioRxiv">
        <title>Metabolic contributions of an alphaproteobacterial endosymbiont in the apicomplexan Cardiosporidium cionae.</title>
        <authorList>
            <person name="Hunter E.S."/>
            <person name="Paight C.J."/>
            <person name="Lane C.E."/>
        </authorList>
    </citation>
    <scope>NUCLEOTIDE SEQUENCE [LARGE SCALE GENOMIC DNA]</scope>
    <source>
        <strain evidence="7">ESH_2018</strain>
    </source>
</reference>
<feature type="compositionally biased region" description="Polar residues" evidence="5">
    <location>
        <begin position="633"/>
        <end position="644"/>
    </location>
</feature>
<feature type="region of interest" description="Disordered" evidence="5">
    <location>
        <begin position="527"/>
        <end position="563"/>
    </location>
</feature>
<dbReference type="InterPro" id="IPR001656">
    <property type="entry name" value="PsdUridine_synth_TruD"/>
</dbReference>
<evidence type="ECO:0000256" key="3">
    <source>
        <dbReference type="ARBA" id="ARBA00023235"/>
    </source>
</evidence>
<dbReference type="InterPro" id="IPR020119">
    <property type="entry name" value="PsdUridine_synth_TruD_CS"/>
</dbReference>
<gene>
    <name evidence="7" type="ORF">IE077_000325</name>
</gene>
<dbReference type="CDD" id="cd02576">
    <property type="entry name" value="PseudoU_synth_ScPUS7"/>
    <property type="match status" value="1"/>
</dbReference>
<proteinExistence type="inferred from homology"/>
<dbReference type="SUPFAM" id="SSF55120">
    <property type="entry name" value="Pseudouridine synthase"/>
    <property type="match status" value="1"/>
</dbReference>
<feature type="coiled-coil region" evidence="4">
    <location>
        <begin position="289"/>
        <end position="320"/>
    </location>
</feature>
<dbReference type="InterPro" id="IPR011760">
    <property type="entry name" value="PsdUridine_synth_TruD_insert"/>
</dbReference>
<evidence type="ECO:0000256" key="1">
    <source>
        <dbReference type="ARBA" id="ARBA00007953"/>
    </source>
</evidence>
<evidence type="ECO:0000313" key="8">
    <source>
        <dbReference type="Proteomes" id="UP000823046"/>
    </source>
</evidence>
<dbReference type="PANTHER" id="PTHR13326:SF21">
    <property type="entry name" value="PSEUDOURIDYLATE SYNTHASE PUS7L"/>
    <property type="match status" value="1"/>
</dbReference>
<protein>
    <recommendedName>
        <fullName evidence="6">TRUD domain-containing protein</fullName>
    </recommendedName>
</protein>
<dbReference type="PROSITE" id="PS50984">
    <property type="entry name" value="TRUD"/>
    <property type="match status" value="1"/>
</dbReference>
<sequence>METTEGKFTCNAGIAIPSSSFAWEKRLRSHAGFDGRFKSRFEDFHVHEIDVNGQILHLTELYPKEVLVAELSLLNEQLSGAALNDSTPSPFLAEEEAIRADGSLTESDIQALLEFLLKLSAKRANSANATTQVSESTTPVEYRVSNNVTSTNSAEMPLYCILIGNFLREWRKHTEFSDTEKHASTESKVCLLWKNVRTGVHRTIQRHFPFLSTESILWETVEKSMIDAYAVSSSRNSDEDVTKVPFFVLELRKYLEKISQEVGESASLNVLKYLQVVKVFPKPQCLFAFASTEKQKRRAKKNLRKQNNLEKNNIEHENNLANVAAVPSGEIKSLPACLWKSPPNNERWPKGRGCWLYFRIYKENRNTAAVISMLARCLNRRVKDFSFAGTKDKRAITIQAICAYKVTPEQMKRAMLHPLWDSNVKVSTFSFEPERLQLGHLQGNHFCVALRGVPCESLSLVDTAFNELKERGFVNYFGSQRFGTFEIKTFEIGAAILCKKWETAVRLILGDTSQRSSSFLPCNPFSSNSESSSGRNARHYNCPTQSSSVRTVEETVDTLENSHSSPLASLVTVGMDTWDSSSLEGIRSSASNPENPSVLNTSYDLPLSSPSSDSQFSTSSAPQSVAPSPVSQDHSCVPSTTPRYETQEEMHGQSDSTSISLQERRFQACALYLEKGDAAKALKSLPWPYHLERTLLIGLHTGLNFKDSLLCLPLNSLTLYIHAVQSLIFNFVASYRIQKFGLHPVKGDFVVCTRQNSTLSLVQESFPVESMDSNETNNEEERLLQEESNGKNISLSSERTKRSRASLQERQSIFATENECGFLLDSAWNATGIHPIRMLTSEKECSNYSLFDVVLPIPGDRIAYPEHLKQVYEEAAQKFFQISLSAIKSPFSDPSRIGSVTGRYRSLIVKPQDVSWTCTSDPSSSTECLLSSDVHCLMANGLHEKGEHGAPVVFSSERGTRDLCEKDIPKMTVVPTPKESLLHEQLQTLSSKKCGESQSDTMAVLFSCSLPKSAYLSMAIRELLTEKSFKFV</sequence>
<organism evidence="7 8">
    <name type="scientific">Cardiosporidium cionae</name>
    <dbReference type="NCBI Taxonomy" id="476202"/>
    <lineage>
        <taxon>Eukaryota</taxon>
        <taxon>Sar</taxon>
        <taxon>Alveolata</taxon>
        <taxon>Apicomplexa</taxon>
        <taxon>Aconoidasida</taxon>
        <taxon>Nephromycida</taxon>
        <taxon>Cardiosporidium</taxon>
    </lineage>
</organism>